<dbReference type="SUPFAM" id="SSF46894">
    <property type="entry name" value="C-terminal effector domain of the bipartite response regulators"/>
    <property type="match status" value="1"/>
</dbReference>
<keyword evidence="7" id="KW-1185">Reference proteome</keyword>
<accession>A0A543I0Y6</accession>
<dbReference type="SUPFAM" id="SSF52172">
    <property type="entry name" value="CheY-like"/>
    <property type="match status" value="1"/>
</dbReference>
<evidence type="ECO:0000313" key="7">
    <source>
        <dbReference type="Proteomes" id="UP000316747"/>
    </source>
</evidence>
<dbReference type="EMBL" id="VFPM01000001">
    <property type="protein sequence ID" value="TQM64253.1"/>
    <property type="molecule type" value="Genomic_DNA"/>
</dbReference>
<gene>
    <name evidence="6" type="ORF">FBY41_0619</name>
</gene>
<evidence type="ECO:0000256" key="3">
    <source>
        <dbReference type="SAM" id="MobiDB-lite"/>
    </source>
</evidence>
<dbReference type="GO" id="GO:0006355">
    <property type="term" value="P:regulation of DNA-templated transcription"/>
    <property type="evidence" value="ECO:0007669"/>
    <property type="project" value="InterPro"/>
</dbReference>
<comment type="caution">
    <text evidence="2">Lacks conserved residue(s) required for the propagation of feature annotation.</text>
</comment>
<dbReference type="Proteomes" id="UP000316747">
    <property type="component" value="Unassembled WGS sequence"/>
</dbReference>
<feature type="domain" description="HTH luxR-type" evidence="4">
    <location>
        <begin position="184"/>
        <end position="249"/>
    </location>
</feature>
<dbReference type="PANTHER" id="PTHR43214:SF43">
    <property type="entry name" value="TWO-COMPONENT RESPONSE REGULATOR"/>
    <property type="match status" value="1"/>
</dbReference>
<proteinExistence type="predicted"/>
<dbReference type="InterPro" id="IPR016032">
    <property type="entry name" value="Sig_transdc_resp-reg_C-effctor"/>
</dbReference>
<feature type="domain" description="Response regulatory" evidence="5">
    <location>
        <begin position="45"/>
        <end position="158"/>
    </location>
</feature>
<dbReference type="SMART" id="SM00448">
    <property type="entry name" value="REC"/>
    <property type="match status" value="1"/>
</dbReference>
<protein>
    <submittedName>
        <fullName evidence="6">LuxR family two component transcriptional regulator</fullName>
    </submittedName>
</protein>
<organism evidence="6 7">
    <name type="scientific">Humibacillus xanthopallidus</name>
    <dbReference type="NCBI Taxonomy" id="412689"/>
    <lineage>
        <taxon>Bacteria</taxon>
        <taxon>Bacillati</taxon>
        <taxon>Actinomycetota</taxon>
        <taxon>Actinomycetes</taxon>
        <taxon>Micrococcales</taxon>
        <taxon>Intrasporangiaceae</taxon>
        <taxon>Humibacillus</taxon>
    </lineage>
</organism>
<feature type="region of interest" description="Disordered" evidence="3">
    <location>
        <begin position="1"/>
        <end position="22"/>
    </location>
</feature>
<dbReference type="GO" id="GO:0003677">
    <property type="term" value="F:DNA binding"/>
    <property type="evidence" value="ECO:0007669"/>
    <property type="project" value="UniProtKB-KW"/>
</dbReference>
<dbReference type="SMART" id="SM00421">
    <property type="entry name" value="HTH_LUXR"/>
    <property type="match status" value="1"/>
</dbReference>
<evidence type="ECO:0000256" key="1">
    <source>
        <dbReference type="ARBA" id="ARBA00023125"/>
    </source>
</evidence>
<evidence type="ECO:0000259" key="4">
    <source>
        <dbReference type="PROSITE" id="PS50043"/>
    </source>
</evidence>
<dbReference type="PANTHER" id="PTHR43214">
    <property type="entry name" value="TWO-COMPONENT RESPONSE REGULATOR"/>
    <property type="match status" value="1"/>
</dbReference>
<name>A0A543I0Y6_9MICO</name>
<dbReference type="PRINTS" id="PR00038">
    <property type="entry name" value="HTHLUXR"/>
</dbReference>
<dbReference type="AlphaFoldDB" id="A0A543I0Y6"/>
<dbReference type="PROSITE" id="PS50043">
    <property type="entry name" value="HTH_LUXR_2"/>
    <property type="match status" value="1"/>
</dbReference>
<dbReference type="InterPro" id="IPR001789">
    <property type="entry name" value="Sig_transdc_resp-reg_receiver"/>
</dbReference>
<dbReference type="Pfam" id="PF00196">
    <property type="entry name" value="GerE"/>
    <property type="match status" value="1"/>
</dbReference>
<evidence type="ECO:0000259" key="5">
    <source>
        <dbReference type="PROSITE" id="PS50110"/>
    </source>
</evidence>
<comment type="caution">
    <text evidence="6">The sequence shown here is derived from an EMBL/GenBank/DDBJ whole genome shotgun (WGS) entry which is preliminary data.</text>
</comment>
<sequence length="251" mass="26750">MASHGIRGHPGPAPTSRDVSAGAGLRTTVPRSFCGGSEAEATASGILVVSGVRFFREGLARTLGETPGQRVVDAVAPEVALRAVDFHRPDVALVHLPVPSGPELVRAIRGRPLPPACIALAVSNQENSIVLWAESGVSGFVPADGSLEQLRDSIRIVRSGGAACSPRVSAVLLRQVATRPASFQPVVGQELTCRELEIARLIERGLSNKEIARALTIALPTVKNHVHSILEKLQVDRRTKVLVRERRPGEY</sequence>
<keyword evidence="1" id="KW-0238">DNA-binding</keyword>
<evidence type="ECO:0000313" key="6">
    <source>
        <dbReference type="EMBL" id="TQM64253.1"/>
    </source>
</evidence>
<dbReference type="InterPro" id="IPR000792">
    <property type="entry name" value="Tscrpt_reg_LuxR_C"/>
</dbReference>
<dbReference type="CDD" id="cd06170">
    <property type="entry name" value="LuxR_C_like"/>
    <property type="match status" value="1"/>
</dbReference>
<dbReference type="InterPro" id="IPR011006">
    <property type="entry name" value="CheY-like_superfamily"/>
</dbReference>
<dbReference type="InterPro" id="IPR039420">
    <property type="entry name" value="WalR-like"/>
</dbReference>
<dbReference type="GO" id="GO:0000160">
    <property type="term" value="P:phosphorelay signal transduction system"/>
    <property type="evidence" value="ECO:0007669"/>
    <property type="project" value="InterPro"/>
</dbReference>
<dbReference type="PROSITE" id="PS50110">
    <property type="entry name" value="RESPONSE_REGULATORY"/>
    <property type="match status" value="1"/>
</dbReference>
<dbReference type="PROSITE" id="PS00622">
    <property type="entry name" value="HTH_LUXR_1"/>
    <property type="match status" value="1"/>
</dbReference>
<evidence type="ECO:0000256" key="2">
    <source>
        <dbReference type="PROSITE-ProRule" id="PRU00169"/>
    </source>
</evidence>
<dbReference type="Gene3D" id="3.40.50.2300">
    <property type="match status" value="1"/>
</dbReference>
<reference evidence="6 7" key="1">
    <citation type="submission" date="2019-06" db="EMBL/GenBank/DDBJ databases">
        <title>Genome sequencing of plant associated microbes to promote plant fitness in Sorghum bicolor and Oryza sativa.</title>
        <authorList>
            <person name="Coleman-Derr D."/>
        </authorList>
    </citation>
    <scope>NUCLEOTIDE SEQUENCE [LARGE SCALE GENOMIC DNA]</scope>
    <source>
        <strain evidence="6 7">KV-663</strain>
    </source>
</reference>